<dbReference type="PRINTS" id="PR00081">
    <property type="entry name" value="GDHRDH"/>
</dbReference>
<name>A0A166EK40_DAUCS</name>
<dbReference type="EMBL" id="LNRQ01000002">
    <property type="protein sequence ID" value="KZN06668.1"/>
    <property type="molecule type" value="Genomic_DNA"/>
</dbReference>
<evidence type="ECO:0000256" key="4">
    <source>
        <dbReference type="ARBA" id="ARBA00022968"/>
    </source>
</evidence>
<evidence type="ECO:0000256" key="2">
    <source>
        <dbReference type="ARBA" id="ARBA00006484"/>
    </source>
</evidence>
<evidence type="ECO:0000256" key="1">
    <source>
        <dbReference type="ARBA" id="ARBA00004606"/>
    </source>
</evidence>
<protein>
    <submittedName>
        <fullName evidence="7">Uncharacterized protein</fullName>
    </submittedName>
</protein>
<dbReference type="Gene3D" id="3.40.50.720">
    <property type="entry name" value="NAD(P)-binding Rossmann-like Domain"/>
    <property type="match status" value="3"/>
</dbReference>
<accession>A0A166EK40</accession>
<organism evidence="7">
    <name type="scientific">Daucus carota subsp. sativus</name>
    <name type="common">Carrot</name>
    <dbReference type="NCBI Taxonomy" id="79200"/>
    <lineage>
        <taxon>Eukaryota</taxon>
        <taxon>Viridiplantae</taxon>
        <taxon>Streptophyta</taxon>
        <taxon>Embryophyta</taxon>
        <taxon>Tracheophyta</taxon>
        <taxon>Spermatophyta</taxon>
        <taxon>Magnoliopsida</taxon>
        <taxon>eudicotyledons</taxon>
        <taxon>Gunneridae</taxon>
        <taxon>Pentapetalae</taxon>
        <taxon>asterids</taxon>
        <taxon>campanulids</taxon>
        <taxon>Apiales</taxon>
        <taxon>Apiaceae</taxon>
        <taxon>Apioideae</taxon>
        <taxon>Scandiceae</taxon>
        <taxon>Daucinae</taxon>
        <taxon>Daucus</taxon>
        <taxon>Daucus sect. Daucus</taxon>
    </lineage>
</organism>
<dbReference type="GO" id="GO:0005829">
    <property type="term" value="C:cytosol"/>
    <property type="evidence" value="ECO:0007669"/>
    <property type="project" value="TreeGrafter"/>
</dbReference>
<evidence type="ECO:0000256" key="6">
    <source>
        <dbReference type="SAM" id="Phobius"/>
    </source>
</evidence>
<keyword evidence="6" id="KW-1133">Transmembrane helix</keyword>
<dbReference type="GO" id="GO:0016020">
    <property type="term" value="C:membrane"/>
    <property type="evidence" value="ECO:0007669"/>
    <property type="project" value="UniProtKB-SubCell"/>
</dbReference>
<sequence length="507" mass="56405">MKDIIHKVLNILLPVTSIISAVFVVPPFLLFKLVFSLLRRTCLIEDVAGKVVVITGASSGIGEHVAYEYAKRGACLVLVARREDRLRIVADKAKQLGSPDVLVVKADVSNAANCKNFVDQTILHFHKLDHLVNNAGIAPVCMFEDYEDVSDYKSVMATKAALISFFETLRVKVGSEIGITIVTPGLVDSEITDTEFMSKLKTNFVPLESVEGCAHAIVNGTRRGARFMMEPAWLKPLFYWKIFCPELLEWREDRLQQVAQVARELGAPDVIVIAADVSRIDDCQRMVDQTINHFGKLDHLVNNAGIVSVCMFEEVDDMAAFRSVMEINFWGPVYMTRFALPHLRKSNGKVIVISSANCWFPMPRSSFYNASKAAVTQLFETLRIEFGSEIKVTLVTPGFVESEMTQGKGLFKGGQLQVDQDLVKASTAQVGLTPVISVVGCSKAIVKSACRGDRNLVEPAWIRITRWLKLICPEILDMVLWLCYISKPGASAHESFNKWTADLIKRT</sequence>
<dbReference type="PANTHER" id="PTHR43391">
    <property type="entry name" value="RETINOL DEHYDROGENASE-RELATED"/>
    <property type="match status" value="1"/>
</dbReference>
<evidence type="ECO:0000313" key="7">
    <source>
        <dbReference type="EMBL" id="KZN06668.1"/>
    </source>
</evidence>
<proteinExistence type="inferred from homology"/>
<dbReference type="STRING" id="79200.A0A166EK40"/>
<dbReference type="Pfam" id="PF00106">
    <property type="entry name" value="adh_short"/>
    <property type="match status" value="2"/>
</dbReference>
<keyword evidence="6" id="KW-0472">Membrane</keyword>
<dbReference type="AlphaFoldDB" id="A0A166EK40"/>
<dbReference type="GO" id="GO:0016491">
    <property type="term" value="F:oxidoreductase activity"/>
    <property type="evidence" value="ECO:0007669"/>
    <property type="project" value="UniProtKB-KW"/>
</dbReference>
<dbReference type="InterPro" id="IPR002347">
    <property type="entry name" value="SDR_fam"/>
</dbReference>
<feature type="transmembrane region" description="Helical" evidence="6">
    <location>
        <begin position="12"/>
        <end position="35"/>
    </location>
</feature>
<comment type="subcellular location">
    <subcellularLocation>
        <location evidence="1">Membrane</location>
        <topology evidence="1">Single-pass type II membrane protein</topology>
    </subcellularLocation>
</comment>
<dbReference type="Gramene" id="KZN06668">
    <property type="protein sequence ID" value="KZN06668"/>
    <property type="gene ID" value="DCAR_007505"/>
</dbReference>
<dbReference type="InterPro" id="IPR036291">
    <property type="entry name" value="NAD(P)-bd_dom_sf"/>
</dbReference>
<dbReference type="InterPro" id="IPR020904">
    <property type="entry name" value="Sc_DH/Rdtase_CS"/>
</dbReference>
<dbReference type="PRINTS" id="PR00080">
    <property type="entry name" value="SDRFAMILY"/>
</dbReference>
<comment type="caution">
    <text evidence="7">The sequence shown here is derived from an EMBL/GenBank/DDBJ whole genome shotgun (WGS) entry which is preliminary data.</text>
</comment>
<evidence type="ECO:0000256" key="5">
    <source>
        <dbReference type="ARBA" id="ARBA00023002"/>
    </source>
</evidence>
<evidence type="ECO:0000256" key="3">
    <source>
        <dbReference type="ARBA" id="ARBA00022857"/>
    </source>
</evidence>
<comment type="similarity">
    <text evidence="2">Belongs to the short-chain dehydrogenases/reductases (SDR) family.</text>
</comment>
<keyword evidence="3" id="KW-0521">NADP</keyword>
<keyword evidence="5" id="KW-0560">Oxidoreductase</keyword>
<dbReference type="SUPFAM" id="SSF51735">
    <property type="entry name" value="NAD(P)-binding Rossmann-fold domains"/>
    <property type="match status" value="2"/>
</dbReference>
<keyword evidence="4" id="KW-0735">Signal-anchor</keyword>
<keyword evidence="6" id="KW-0812">Transmembrane</keyword>
<gene>
    <name evidence="7" type="ORF">DCAR_007505</name>
</gene>
<reference evidence="7" key="1">
    <citation type="journal article" date="2016" name="Nat. Genet.">
        <title>A high-quality carrot genome assembly provides new insights into carotenoid accumulation and asterid genome evolution.</title>
        <authorList>
            <person name="Iorizzo M."/>
            <person name="Ellison S."/>
            <person name="Senalik D."/>
            <person name="Zeng P."/>
            <person name="Satapoomin P."/>
            <person name="Huang J."/>
            <person name="Bowman M."/>
            <person name="Iovene M."/>
            <person name="Sanseverino W."/>
            <person name="Cavagnaro P."/>
            <person name="Yildiz M."/>
            <person name="Macko-Podgorni A."/>
            <person name="Moranska E."/>
            <person name="Grzebelus E."/>
            <person name="Grzebelus D."/>
            <person name="Ashrafi H."/>
            <person name="Zheng Z."/>
            <person name="Cheng S."/>
            <person name="Spooner D."/>
            <person name="Van Deynze A."/>
            <person name="Simon P."/>
        </authorList>
    </citation>
    <scope>NUCLEOTIDE SEQUENCE [LARGE SCALE GENOMIC DNA]</scope>
    <source>
        <tissue evidence="7">Leaf</tissue>
    </source>
</reference>
<dbReference type="PANTHER" id="PTHR43391:SF89">
    <property type="entry name" value="11-BETA-HYDROXYSTEROID DEHYDROGENASE 1A-RELATED"/>
    <property type="match status" value="1"/>
</dbReference>
<dbReference type="PROSITE" id="PS00061">
    <property type="entry name" value="ADH_SHORT"/>
    <property type="match status" value="1"/>
</dbReference>